<keyword evidence="10" id="KW-0325">Glycoprotein</keyword>
<keyword evidence="6" id="KW-0358">Heparin-binding</keyword>
<reference evidence="17 18" key="1">
    <citation type="submission" date="2019-06" db="EMBL/GenBank/DDBJ databases">
        <title>Draft genomes of female and male turbot (Scophthalmus maximus).</title>
        <authorList>
            <person name="Xu H."/>
            <person name="Xu X.-W."/>
            <person name="Shao C."/>
            <person name="Chen S."/>
        </authorList>
    </citation>
    <scope>NUCLEOTIDE SEQUENCE [LARGE SCALE GENOMIC DNA]</scope>
    <source>
        <strain evidence="17">Ysfricsl-2016a</strain>
        <tissue evidence="17">Blood</tissue>
    </source>
</reference>
<dbReference type="InterPro" id="IPR011992">
    <property type="entry name" value="EF-hand-dom_pair"/>
</dbReference>
<evidence type="ECO:0000256" key="8">
    <source>
        <dbReference type="ARBA" id="ARBA00022737"/>
    </source>
</evidence>
<dbReference type="SMART" id="SM00280">
    <property type="entry name" value="KAZAL"/>
    <property type="match status" value="1"/>
</dbReference>
<evidence type="ECO:0000256" key="12">
    <source>
        <dbReference type="ARBA" id="ARBA00045812"/>
    </source>
</evidence>
<dbReference type="SMART" id="SM00274">
    <property type="entry name" value="FOLN"/>
    <property type="match status" value="1"/>
</dbReference>
<dbReference type="CDD" id="cd00104">
    <property type="entry name" value="KAZAL_FS"/>
    <property type="match status" value="1"/>
</dbReference>
<comment type="subcellular location">
    <subcellularLocation>
        <location evidence="1">Secreted</location>
    </subcellularLocation>
</comment>
<dbReference type="InterPro" id="IPR003645">
    <property type="entry name" value="Fol_N"/>
</dbReference>
<evidence type="ECO:0000256" key="6">
    <source>
        <dbReference type="ARBA" id="ARBA00022674"/>
    </source>
</evidence>
<dbReference type="PANTHER" id="PTHR10913">
    <property type="entry name" value="FOLLISTATIN-RELATED"/>
    <property type="match status" value="1"/>
</dbReference>
<dbReference type="InterPro" id="IPR036058">
    <property type="entry name" value="Kazal_dom_sf"/>
</dbReference>
<name>A0A6A4RWR3_SCOMX</name>
<dbReference type="InterPro" id="IPR002048">
    <property type="entry name" value="EF_hand_dom"/>
</dbReference>
<dbReference type="SUPFAM" id="SSF47473">
    <property type="entry name" value="EF-hand"/>
    <property type="match status" value="1"/>
</dbReference>
<dbReference type="CDD" id="cd16233">
    <property type="entry name" value="EFh_SPARC_FSTL1"/>
    <property type="match status" value="1"/>
</dbReference>
<dbReference type="InterPro" id="IPR002350">
    <property type="entry name" value="Kazal_dom"/>
</dbReference>
<dbReference type="PANTHER" id="PTHR10913:SF13">
    <property type="entry name" value="FOLLISTATIN-RELATED PROTEIN 1"/>
    <property type="match status" value="1"/>
</dbReference>
<evidence type="ECO:0000259" key="16">
    <source>
        <dbReference type="PROSITE" id="PS51465"/>
    </source>
</evidence>
<evidence type="ECO:0000256" key="7">
    <source>
        <dbReference type="ARBA" id="ARBA00022729"/>
    </source>
</evidence>
<dbReference type="PROSITE" id="PS50222">
    <property type="entry name" value="EF_HAND_2"/>
    <property type="match status" value="1"/>
</dbReference>
<dbReference type="InterPro" id="IPR003591">
    <property type="entry name" value="Leu-rich_rpt_typical-subtyp"/>
</dbReference>
<dbReference type="GO" id="GO:0005615">
    <property type="term" value="C:extracellular space"/>
    <property type="evidence" value="ECO:0007669"/>
    <property type="project" value="TreeGrafter"/>
</dbReference>
<accession>A0A6A4RWR3</accession>
<evidence type="ECO:0000256" key="13">
    <source>
        <dbReference type="ARBA" id="ARBA00046973"/>
    </source>
</evidence>
<dbReference type="InterPro" id="IPR050653">
    <property type="entry name" value="Prot_Inhib_GrowthFact_Antg"/>
</dbReference>
<dbReference type="SUPFAM" id="SSF52058">
    <property type="entry name" value="L domain-like"/>
    <property type="match status" value="1"/>
</dbReference>
<dbReference type="AlphaFoldDB" id="A0A6A4RWR3"/>
<evidence type="ECO:0000256" key="11">
    <source>
        <dbReference type="ARBA" id="ARBA00042478"/>
    </source>
</evidence>
<dbReference type="Pfam" id="PF13855">
    <property type="entry name" value="LRR_8"/>
    <property type="match status" value="2"/>
</dbReference>
<evidence type="ECO:0000313" key="17">
    <source>
        <dbReference type="EMBL" id="KAF0026543.1"/>
    </source>
</evidence>
<dbReference type="InterPro" id="IPR032675">
    <property type="entry name" value="LRR_dom_sf"/>
</dbReference>
<dbReference type="SMART" id="SM00369">
    <property type="entry name" value="LRR_TYP"/>
    <property type="match status" value="5"/>
</dbReference>
<dbReference type="Pfam" id="PF07648">
    <property type="entry name" value="Kazal_2"/>
    <property type="match status" value="1"/>
</dbReference>
<evidence type="ECO:0000313" key="18">
    <source>
        <dbReference type="Proteomes" id="UP000438429"/>
    </source>
</evidence>
<feature type="domain" description="Kazal-like" evidence="16">
    <location>
        <begin position="73"/>
        <end position="120"/>
    </location>
</feature>
<evidence type="ECO:0000256" key="4">
    <source>
        <dbReference type="ARBA" id="ARBA00022553"/>
    </source>
</evidence>
<dbReference type="InterPro" id="IPR057020">
    <property type="entry name" value="EF-hand_FSTL1"/>
</dbReference>
<keyword evidence="7 14" id="KW-0732">Signal</keyword>
<dbReference type="FunFam" id="3.30.60.30:FF:000017">
    <property type="entry name" value="Follistatin like 1"/>
    <property type="match status" value="1"/>
</dbReference>
<evidence type="ECO:0000256" key="1">
    <source>
        <dbReference type="ARBA" id="ARBA00004613"/>
    </source>
</evidence>
<evidence type="ECO:0000256" key="5">
    <source>
        <dbReference type="ARBA" id="ARBA00022614"/>
    </source>
</evidence>
<dbReference type="InterPro" id="IPR015369">
    <property type="entry name" value="Follistatin/Osteonectin_EGF"/>
</dbReference>
<evidence type="ECO:0000256" key="2">
    <source>
        <dbReference type="ARBA" id="ARBA00019697"/>
    </source>
</evidence>
<dbReference type="EMBL" id="VEVO01000019">
    <property type="protein sequence ID" value="KAF0026543.1"/>
    <property type="molecule type" value="Genomic_DNA"/>
</dbReference>
<dbReference type="Pfam" id="PF23564">
    <property type="entry name" value="EF-hand_FSTL1"/>
    <property type="match status" value="1"/>
</dbReference>
<gene>
    <name evidence="17" type="ORF">F2P81_021280</name>
</gene>
<keyword evidence="5" id="KW-0433">Leucine-rich repeat</keyword>
<comment type="caution">
    <text evidence="17">The sequence shown here is derived from an EMBL/GenBank/DDBJ whole genome shotgun (WGS) entry which is preliminary data.</text>
</comment>
<dbReference type="Proteomes" id="UP000438429">
    <property type="component" value="Unassembled WGS sequence"/>
</dbReference>
<feature type="chain" id="PRO_5025693837" description="Follistatin-related protein 1" evidence="14">
    <location>
        <begin position="42"/>
        <end position="712"/>
    </location>
</feature>
<dbReference type="GO" id="GO:0030154">
    <property type="term" value="P:cell differentiation"/>
    <property type="evidence" value="ECO:0007669"/>
    <property type="project" value="TreeGrafter"/>
</dbReference>
<keyword evidence="9" id="KW-1015">Disulfide bond</keyword>
<dbReference type="GO" id="GO:0030510">
    <property type="term" value="P:regulation of BMP signaling pathway"/>
    <property type="evidence" value="ECO:0007669"/>
    <property type="project" value="TreeGrafter"/>
</dbReference>
<keyword evidence="4" id="KW-0597">Phosphoprotein</keyword>
<dbReference type="GO" id="GO:0008201">
    <property type="term" value="F:heparin binding"/>
    <property type="evidence" value="ECO:0007669"/>
    <property type="project" value="UniProtKB-KW"/>
</dbReference>
<comment type="subunit">
    <text evidence="13">Homodimer. Interacts with SCN10A. Interacts with DIP2A; DIP2A may act as a cell surface receptor for FSTL1. Interacts with BMP4. Interacts with CD14; this interaction promotes TL4-mediated signaling cascade.</text>
</comment>
<feature type="domain" description="EF-hand" evidence="15">
    <location>
        <begin position="213"/>
        <end position="248"/>
    </location>
</feature>
<sequence length="712" mass="79235">MEMFAPSLLNLTLSLSFLFSPVQMLRGGAVLLLLSVALCSAEELQSKSKVCANVFCGAGRECAVNEKGEPSCLCIETCKPHKSSVCGSNAKTYRNHCELHRDACLTGLKIQVAHDGHCQEKKTEQAAASPVVCYAADRNELRSRVIQWLQTEIVPDGWFAKGSNFSDILLKYFKSYDNGDSQLDSSELLKFIQHNESVVELQSYADQESNKLLRSLCVDALIELSDDNADWKLSFDEFLNCLKPGFNPPEKKCALEDETYEDGAETQVECNRCVCACGNWVCTAMTCTDKMATVDDSTDAGAEMTEEEWNLRVAELNKHQVLELTLVLPEASVQPTATATQKKTFARTLSRVEIHAKFVKMEIDEGAAAAGDGVLDFSRLSLNTFSPDSISGERKRDTRQLYLNYNRLTALPSSVCDFGNLEFLDISNNGLSAICEGVARLARLRTLIAKNNRLDEFSLPKEFGSLRLEVLNFSGNRFEEIPLQCMKLLRLHSLSLGGNRLKSIPAEIENLTSLELLYLGGNLISAIPPEVANLPYLSYLVLCDNRIQSVPPQLTRLHSLRSLSLHNNLLTYLPREILCLVHLQELSLRGNPLVVRFVKEMTYDPPSLLELAGRTVKSRNIPYSPCDMPSNLLRYLDLASKCPNPKCAGVYFDSCVRQIKFVDFCGKYRLPLMHYLCSPECTSPCSSNPQSDADSEDESSVPAYRLQRVLLG</sequence>
<dbReference type="Gene3D" id="1.10.238.10">
    <property type="entry name" value="EF-hand"/>
    <property type="match status" value="1"/>
</dbReference>
<evidence type="ECO:0000256" key="3">
    <source>
        <dbReference type="ARBA" id="ARBA00022525"/>
    </source>
</evidence>
<dbReference type="GO" id="GO:0005509">
    <property type="term" value="F:calcium ion binding"/>
    <property type="evidence" value="ECO:0007669"/>
    <property type="project" value="InterPro"/>
</dbReference>
<organism evidence="17 18">
    <name type="scientific">Scophthalmus maximus</name>
    <name type="common">Turbot</name>
    <name type="synonym">Psetta maxima</name>
    <dbReference type="NCBI Taxonomy" id="52904"/>
    <lineage>
        <taxon>Eukaryota</taxon>
        <taxon>Metazoa</taxon>
        <taxon>Chordata</taxon>
        <taxon>Craniata</taxon>
        <taxon>Vertebrata</taxon>
        <taxon>Euteleostomi</taxon>
        <taxon>Actinopterygii</taxon>
        <taxon>Neopterygii</taxon>
        <taxon>Teleostei</taxon>
        <taxon>Neoteleostei</taxon>
        <taxon>Acanthomorphata</taxon>
        <taxon>Carangaria</taxon>
        <taxon>Pleuronectiformes</taxon>
        <taxon>Pleuronectoidei</taxon>
        <taxon>Scophthalmidae</taxon>
        <taxon>Scophthalmus</taxon>
    </lineage>
</organism>
<protein>
    <recommendedName>
        <fullName evidence="2">Follistatin-related protein 1</fullName>
    </recommendedName>
    <alternativeName>
        <fullName evidence="11">Follistatin-like protein 1</fullName>
    </alternativeName>
</protein>
<dbReference type="Gene3D" id="3.30.60.30">
    <property type="match status" value="1"/>
</dbReference>
<evidence type="ECO:0000259" key="15">
    <source>
        <dbReference type="PROSITE" id="PS50222"/>
    </source>
</evidence>
<proteinExistence type="predicted"/>
<feature type="signal peptide" evidence="14">
    <location>
        <begin position="1"/>
        <end position="41"/>
    </location>
</feature>
<dbReference type="Pfam" id="PF09289">
    <property type="entry name" value="FOLN"/>
    <property type="match status" value="1"/>
</dbReference>
<keyword evidence="8" id="KW-0677">Repeat</keyword>
<keyword evidence="3" id="KW-0964">Secreted</keyword>
<dbReference type="InterPro" id="IPR001611">
    <property type="entry name" value="Leu-rich_rpt"/>
</dbReference>
<dbReference type="Pfam" id="PF23244">
    <property type="entry name" value="VWF"/>
    <property type="match status" value="1"/>
</dbReference>
<evidence type="ECO:0000256" key="14">
    <source>
        <dbReference type="SAM" id="SignalP"/>
    </source>
</evidence>
<dbReference type="PROSITE" id="PS51465">
    <property type="entry name" value="KAZAL_2"/>
    <property type="match status" value="1"/>
</dbReference>
<dbReference type="SUPFAM" id="SSF100895">
    <property type="entry name" value="Kazal-type serine protease inhibitors"/>
    <property type="match status" value="1"/>
</dbReference>
<evidence type="ECO:0000256" key="10">
    <source>
        <dbReference type="ARBA" id="ARBA00023180"/>
    </source>
</evidence>
<dbReference type="PROSITE" id="PS51450">
    <property type="entry name" value="LRR"/>
    <property type="match status" value="2"/>
</dbReference>
<evidence type="ECO:0000256" key="9">
    <source>
        <dbReference type="ARBA" id="ARBA00023157"/>
    </source>
</evidence>
<comment type="function">
    <text evidence="12">Secreted glycoprotein that is involved in various physiological processes, such as angiogenesis, regulation of the immune response, cell proliferation and differentiation. Plays a role in the development of the central nervous system, skeletal system, lungs, and ureter. Promotes endothelial cell survival, migration and differentiation into network structures in an AKT-dependent manner. Also promotes survival of cardiac myocytes. Initiates various signaling cascades by activating different receptors on the cell surface such as DIP2A, TLR4 or BMP receptors.</text>
</comment>
<dbReference type="FunFam" id="1.10.238.10:FF:000274">
    <property type="entry name" value="Follistatin-like 1b"/>
    <property type="match status" value="1"/>
</dbReference>
<dbReference type="Gene3D" id="3.80.10.10">
    <property type="entry name" value="Ribonuclease Inhibitor"/>
    <property type="match status" value="2"/>
</dbReference>